<dbReference type="NCBIfam" id="NF033510">
    <property type="entry name" value="Ca_tandemer"/>
    <property type="match status" value="40"/>
</dbReference>
<feature type="compositionally biased region" description="Low complexity" evidence="4">
    <location>
        <begin position="1636"/>
        <end position="1649"/>
    </location>
</feature>
<feature type="compositionally biased region" description="Low complexity" evidence="4">
    <location>
        <begin position="644"/>
        <end position="653"/>
    </location>
</feature>
<feature type="compositionally biased region" description="Low complexity" evidence="4">
    <location>
        <begin position="952"/>
        <end position="965"/>
    </location>
</feature>
<feature type="compositionally biased region" description="Polar residues" evidence="4">
    <location>
        <begin position="2102"/>
        <end position="2114"/>
    </location>
</feature>
<feature type="domain" description="Bacterial Ig" evidence="5">
    <location>
        <begin position="1089"/>
        <end position="1171"/>
    </location>
</feature>
<feature type="region of interest" description="Disordered" evidence="4">
    <location>
        <begin position="2599"/>
        <end position="2628"/>
    </location>
</feature>
<feature type="compositionally biased region" description="Polar residues" evidence="4">
    <location>
        <begin position="1565"/>
        <end position="1582"/>
    </location>
</feature>
<feature type="region of interest" description="Disordered" evidence="4">
    <location>
        <begin position="593"/>
        <end position="622"/>
    </location>
</feature>
<feature type="compositionally biased region" description="Polar residues" evidence="4">
    <location>
        <begin position="1737"/>
        <end position="1753"/>
    </location>
</feature>
<feature type="region of interest" description="Disordered" evidence="4">
    <location>
        <begin position="644"/>
        <end position="668"/>
    </location>
</feature>
<feature type="compositionally biased region" description="Polar residues" evidence="4">
    <location>
        <begin position="1137"/>
        <end position="1150"/>
    </location>
</feature>
<feature type="domain" description="Bacterial Ig-like" evidence="6">
    <location>
        <begin position="3867"/>
        <end position="3961"/>
    </location>
</feature>
<feature type="region of interest" description="Disordered" evidence="4">
    <location>
        <begin position="3438"/>
        <end position="3457"/>
    </location>
</feature>
<dbReference type="InterPro" id="IPR036278">
    <property type="entry name" value="Sialidase_sf"/>
</dbReference>
<feature type="domain" description="Bacterial Ig" evidence="5">
    <location>
        <begin position="3405"/>
        <end position="3477"/>
    </location>
</feature>
<organism evidence="8 9">
    <name type="scientific">Pseudomonas nitroreducens</name>
    <dbReference type="NCBI Taxonomy" id="46680"/>
    <lineage>
        <taxon>Bacteria</taxon>
        <taxon>Pseudomonadati</taxon>
        <taxon>Pseudomonadota</taxon>
        <taxon>Gammaproteobacteria</taxon>
        <taxon>Pseudomonadales</taxon>
        <taxon>Pseudomonadaceae</taxon>
        <taxon>Pseudomonas</taxon>
    </lineage>
</organism>
<feature type="compositionally biased region" description="Polar residues" evidence="4">
    <location>
        <begin position="199"/>
        <end position="209"/>
    </location>
</feature>
<dbReference type="InterPro" id="IPR013783">
    <property type="entry name" value="Ig-like_fold"/>
</dbReference>
<feature type="domain" description="Bacterial Ig" evidence="5">
    <location>
        <begin position="2029"/>
        <end position="2107"/>
    </location>
</feature>
<feature type="domain" description="Bacterial Ig" evidence="5">
    <location>
        <begin position="490"/>
        <end position="571"/>
    </location>
</feature>
<feature type="region of interest" description="Disordered" evidence="4">
    <location>
        <begin position="1396"/>
        <end position="1424"/>
    </location>
</feature>
<feature type="region of interest" description="Disordered" evidence="4">
    <location>
        <begin position="1634"/>
        <end position="1774"/>
    </location>
</feature>
<feature type="region of interest" description="Disordered" evidence="4">
    <location>
        <begin position="707"/>
        <end position="818"/>
    </location>
</feature>
<feature type="region of interest" description="Disordered" evidence="4">
    <location>
        <begin position="1548"/>
        <end position="1613"/>
    </location>
</feature>
<feature type="domain" description="Bacterial Ig" evidence="5">
    <location>
        <begin position="3053"/>
        <end position="3135"/>
    </location>
</feature>
<feature type="domain" description="Bacterial Ig" evidence="5">
    <location>
        <begin position="331"/>
        <end position="401"/>
    </location>
</feature>
<reference evidence="8 9" key="1">
    <citation type="submission" date="2020-02" db="EMBL/GenBank/DDBJ databases">
        <title>Integrative conjugative elements (ICEs) and plasmids drive adaptation of Pseudomonas nitroreducens strain HBP1 to wastewater environment.</title>
        <authorList>
            <person name="Sentchilo V."/>
            <person name="Carraro N."/>
            <person name="Bertelli C."/>
            <person name="van der Meer J.R."/>
        </authorList>
    </citation>
    <scope>NUCLEOTIDE SEQUENCE [LARGE SCALE GENOMIC DNA]</scope>
    <source>
        <strain evidence="8 9">HBP1</strain>
    </source>
</reference>
<feature type="compositionally biased region" description="Low complexity" evidence="4">
    <location>
        <begin position="3286"/>
        <end position="3298"/>
    </location>
</feature>
<feature type="domain" description="Bacterial Ig" evidence="5">
    <location>
        <begin position="414"/>
        <end position="487"/>
    </location>
</feature>
<feature type="region of interest" description="Disordered" evidence="4">
    <location>
        <begin position="2846"/>
        <end position="2887"/>
    </location>
</feature>
<feature type="region of interest" description="Disordered" evidence="4">
    <location>
        <begin position="1106"/>
        <end position="1202"/>
    </location>
</feature>
<feature type="domain" description="Bacterial Ig" evidence="5">
    <location>
        <begin position="1003"/>
        <end position="1081"/>
    </location>
</feature>
<feature type="compositionally biased region" description="Polar residues" evidence="4">
    <location>
        <begin position="1760"/>
        <end position="1772"/>
    </location>
</feature>
<feature type="region of interest" description="Disordered" evidence="4">
    <location>
        <begin position="3253"/>
        <end position="3298"/>
    </location>
</feature>
<name>A0A6G6ITH5_PSENT</name>
<feature type="compositionally biased region" description="Polar residues" evidence="4">
    <location>
        <begin position="990"/>
        <end position="1004"/>
    </location>
</feature>
<feature type="compositionally biased region" description="Low complexity" evidence="4">
    <location>
        <begin position="1978"/>
        <end position="1990"/>
    </location>
</feature>
<feature type="domain" description="Bacterial Ig" evidence="5">
    <location>
        <begin position="234"/>
        <end position="316"/>
    </location>
</feature>
<dbReference type="InterPro" id="IPR014756">
    <property type="entry name" value="Ig_E-set"/>
</dbReference>
<protein>
    <submittedName>
        <fullName evidence="8">BapA prefix-like domain-containing protein</fullName>
    </submittedName>
</protein>
<evidence type="ECO:0000256" key="1">
    <source>
        <dbReference type="ARBA" id="ARBA00022729"/>
    </source>
</evidence>
<feature type="compositionally biased region" description="Polar residues" evidence="4">
    <location>
        <begin position="2250"/>
        <end position="2276"/>
    </location>
</feature>
<feature type="domain" description="Bacterial Ig" evidence="5">
    <location>
        <begin position="2798"/>
        <end position="2875"/>
    </location>
</feature>
<feature type="domain" description="Bacterial Ig" evidence="5">
    <location>
        <begin position="3235"/>
        <end position="3301"/>
    </location>
</feature>
<feature type="domain" description="Bacterial Ig" evidence="5">
    <location>
        <begin position="2712"/>
        <end position="2789"/>
    </location>
</feature>
<feature type="region of interest" description="Disordered" evidence="4">
    <location>
        <begin position="2015"/>
        <end position="2036"/>
    </location>
</feature>
<feature type="compositionally biased region" description="Polar residues" evidence="4">
    <location>
        <begin position="1052"/>
        <end position="1069"/>
    </location>
</feature>
<dbReference type="SUPFAM" id="SSF69318">
    <property type="entry name" value="Integrin alpha N-terminal domain"/>
    <property type="match status" value="1"/>
</dbReference>
<feature type="domain" description="Bacterial Ig" evidence="5">
    <location>
        <begin position="1260"/>
        <end position="1342"/>
    </location>
</feature>
<feature type="domain" description="Bacterial Ig" evidence="5">
    <location>
        <begin position="918"/>
        <end position="1000"/>
    </location>
</feature>
<dbReference type="RefSeq" id="WP_164488237.1">
    <property type="nucleotide sequence ID" value="NZ_CP049140.1"/>
</dbReference>
<feature type="compositionally biased region" description="Polar residues" evidence="4">
    <location>
        <begin position="2225"/>
        <end position="2240"/>
    </location>
</feature>
<feature type="compositionally biased region" description="Low complexity" evidence="4">
    <location>
        <begin position="2604"/>
        <end position="2616"/>
    </location>
</feature>
<feature type="domain" description="Bacterial Ig" evidence="5">
    <location>
        <begin position="832"/>
        <end position="910"/>
    </location>
</feature>
<feature type="region of interest" description="Disordered" evidence="4">
    <location>
        <begin position="880"/>
        <end position="906"/>
    </location>
</feature>
<dbReference type="InterPro" id="IPR028994">
    <property type="entry name" value="Integrin_alpha_N"/>
</dbReference>
<feature type="region of interest" description="Disordered" evidence="4">
    <location>
        <begin position="1332"/>
        <end position="1351"/>
    </location>
</feature>
<feature type="domain" description="Bacterial Ig" evidence="5">
    <location>
        <begin position="1773"/>
        <end position="1854"/>
    </location>
</feature>
<dbReference type="NCBIfam" id="NF033677">
    <property type="entry name" value="biofilm_BapA_N"/>
    <property type="match status" value="1"/>
</dbReference>
<evidence type="ECO:0000259" key="7">
    <source>
        <dbReference type="Pfam" id="PF22783"/>
    </source>
</evidence>
<dbReference type="Pfam" id="PF22783">
    <property type="entry name" value="BapA_N"/>
    <property type="match status" value="1"/>
</dbReference>
<feature type="compositionally biased region" description="Polar residues" evidence="4">
    <location>
        <begin position="3273"/>
        <end position="3285"/>
    </location>
</feature>
<feature type="domain" description="Bacterial Ig" evidence="5">
    <location>
        <begin position="1944"/>
        <end position="2026"/>
    </location>
</feature>
<feature type="compositionally biased region" description="Polar residues" evidence="4">
    <location>
        <begin position="2444"/>
        <end position="2456"/>
    </location>
</feature>
<feature type="compositionally biased region" description="Polar residues" evidence="4">
    <location>
        <begin position="3444"/>
        <end position="3457"/>
    </location>
</feature>
<feature type="compositionally biased region" description="Polar residues" evidence="4">
    <location>
        <begin position="966"/>
        <end position="983"/>
    </location>
</feature>
<feature type="domain" description="Bacterial Ig" evidence="5">
    <location>
        <begin position="661"/>
        <end position="739"/>
    </location>
</feature>
<keyword evidence="1" id="KW-0732">Signal</keyword>
<feature type="region of interest" description="Disordered" evidence="4">
    <location>
        <begin position="1961"/>
        <end position="1990"/>
    </location>
</feature>
<feature type="domain" description="Bacterial Ig" evidence="5">
    <location>
        <begin position="2542"/>
        <end position="2619"/>
    </location>
</feature>
<dbReference type="KEGG" id="pnt:G5B91_08445"/>
<feature type="domain" description="Bacterial Ig" evidence="5">
    <location>
        <begin position="2115"/>
        <end position="2197"/>
    </location>
</feature>
<feature type="domain" description="Bacterial Ig" evidence="5">
    <location>
        <begin position="2457"/>
        <end position="2537"/>
    </location>
</feature>
<dbReference type="Gene3D" id="2.60.40.10">
    <property type="entry name" value="Immunoglobulins"/>
    <property type="match status" value="45"/>
</dbReference>
<feature type="compositionally biased region" description="Low complexity" evidence="4">
    <location>
        <begin position="610"/>
        <end position="622"/>
    </location>
</feature>
<feature type="region of interest" description="Disordered" evidence="4">
    <location>
        <begin position="1790"/>
        <end position="1821"/>
    </location>
</feature>
<feature type="domain" description="Bacterial Ig" evidence="5">
    <location>
        <begin position="2200"/>
        <end position="2278"/>
    </location>
</feature>
<feature type="compositionally biased region" description="Polar residues" evidence="4">
    <location>
        <begin position="2420"/>
        <end position="2437"/>
    </location>
</feature>
<evidence type="ECO:0000313" key="8">
    <source>
        <dbReference type="EMBL" id="QIE86294.1"/>
    </source>
</evidence>
<feature type="domain" description="Bacterial Ig" evidence="5">
    <location>
        <begin position="1516"/>
        <end position="1594"/>
    </location>
</feature>
<dbReference type="Pfam" id="PF01839">
    <property type="entry name" value="FG-GAP"/>
    <property type="match status" value="3"/>
</dbReference>
<feature type="domain" description="Bacterial Ig" evidence="5">
    <location>
        <begin position="1687"/>
        <end position="1768"/>
    </location>
</feature>
<evidence type="ECO:0000313" key="9">
    <source>
        <dbReference type="Proteomes" id="UP000501063"/>
    </source>
</evidence>
<feature type="region of interest" description="Disordered" evidence="4">
    <location>
        <begin position="199"/>
        <end position="226"/>
    </location>
</feature>
<feature type="domain" description="Bacterial Ig" evidence="5">
    <location>
        <begin position="576"/>
        <end position="658"/>
    </location>
</feature>
<feature type="compositionally biased region" description="Polar residues" evidence="4">
    <location>
        <begin position="1931"/>
        <end position="1943"/>
    </location>
</feature>
<feature type="compositionally biased region" description="Polar residues" evidence="4">
    <location>
        <begin position="1589"/>
        <end position="1612"/>
    </location>
</feature>
<feature type="domain" description="Bacterial Ig" evidence="5">
    <location>
        <begin position="2286"/>
        <end position="2368"/>
    </location>
</feature>
<feature type="region of interest" description="Disordered" evidence="4">
    <location>
        <begin position="2184"/>
        <end position="2278"/>
    </location>
</feature>
<dbReference type="SMART" id="SM00191">
    <property type="entry name" value="Int_alpha"/>
    <property type="match status" value="7"/>
</dbReference>
<keyword evidence="3" id="KW-0325">Glycoprotein</keyword>
<dbReference type="PROSITE" id="PS51470">
    <property type="entry name" value="FG_GAP"/>
    <property type="match status" value="3"/>
</dbReference>
<feature type="compositionally biased region" description="Polar residues" evidence="4">
    <location>
        <begin position="857"/>
        <end position="870"/>
    </location>
</feature>
<feature type="region of interest" description="Disordered" evidence="4">
    <location>
        <begin position="1241"/>
        <end position="1261"/>
    </location>
</feature>
<feature type="compositionally biased region" description="Polar residues" evidence="4">
    <location>
        <begin position="1962"/>
        <end position="1974"/>
    </location>
</feature>
<feature type="domain" description="Bacterial Ig" evidence="5">
    <location>
        <begin position="2883"/>
        <end position="2965"/>
    </location>
</feature>
<feature type="compositionally biased region" description="Polar residues" evidence="4">
    <location>
        <begin position="1247"/>
        <end position="1259"/>
    </location>
</feature>
<feature type="compositionally biased region" description="Polar residues" evidence="4">
    <location>
        <begin position="1028"/>
        <end position="1043"/>
    </location>
</feature>
<feature type="domain" description="Bacterial Ig" evidence="5">
    <location>
        <begin position="160"/>
        <end position="226"/>
    </location>
</feature>
<feature type="compositionally biased region" description="Polar residues" evidence="4">
    <location>
        <begin position="881"/>
        <end position="898"/>
    </location>
</feature>
<feature type="domain" description="Bacterial Ig" evidence="5">
    <location>
        <begin position="3309"/>
        <end position="3391"/>
    </location>
</feature>
<dbReference type="InterPro" id="IPR013517">
    <property type="entry name" value="FG-GAP"/>
</dbReference>
<feature type="domain" description="Bacterial Ig" evidence="5">
    <location>
        <begin position="1345"/>
        <end position="1423"/>
    </location>
</feature>
<feature type="domain" description="Bacterial Ig" evidence="5">
    <location>
        <begin position="747"/>
        <end position="828"/>
    </location>
</feature>
<feature type="compositionally biased region" description="Low complexity" evidence="4">
    <location>
        <begin position="2856"/>
        <end position="2871"/>
    </location>
</feature>
<feature type="domain" description="Bacterial Ig" evidence="5">
    <location>
        <begin position="1602"/>
        <end position="1684"/>
    </location>
</feature>
<dbReference type="SUPFAM" id="SSF81296">
    <property type="entry name" value="E set domains"/>
    <property type="match status" value="1"/>
</dbReference>
<proteinExistence type="predicted"/>
<dbReference type="Pfam" id="PF19077">
    <property type="entry name" value="Big_13"/>
    <property type="match status" value="2"/>
</dbReference>
<evidence type="ECO:0000259" key="5">
    <source>
        <dbReference type="Pfam" id="PF17936"/>
    </source>
</evidence>
<feature type="compositionally biased region" description="Polar residues" evidence="4">
    <location>
        <begin position="2080"/>
        <end position="2095"/>
    </location>
</feature>
<feature type="region of interest" description="Disordered" evidence="4">
    <location>
        <begin position="2147"/>
        <end position="2166"/>
    </location>
</feature>
<feature type="domain" description="Bacterial Ig" evidence="5">
    <location>
        <begin position="1174"/>
        <end position="1252"/>
    </location>
</feature>
<feature type="compositionally biased region" description="Low complexity" evidence="4">
    <location>
        <begin position="3091"/>
        <end position="3100"/>
    </location>
</feature>
<dbReference type="EMBL" id="CP049140">
    <property type="protein sequence ID" value="QIE86294.1"/>
    <property type="molecule type" value="Genomic_DNA"/>
</dbReference>
<feature type="domain" description="Bacterial Ig" evidence="5">
    <location>
        <begin position="3565"/>
        <end position="3642"/>
    </location>
</feature>
<feature type="compositionally biased region" description="Polar residues" evidence="4">
    <location>
        <begin position="734"/>
        <end position="746"/>
    </location>
</feature>
<feature type="compositionally biased region" description="Polar residues" evidence="4">
    <location>
        <begin position="1908"/>
        <end position="1924"/>
    </location>
</feature>
<feature type="compositionally biased region" description="Polar residues" evidence="4">
    <location>
        <begin position="1650"/>
        <end position="1663"/>
    </location>
</feature>
<feature type="domain" description="Biofilm-associated protein BapA-like prefix-like" evidence="7">
    <location>
        <begin position="3"/>
        <end position="122"/>
    </location>
</feature>
<feature type="region of interest" description="Disordered" evidence="4">
    <location>
        <begin position="2914"/>
        <end position="2934"/>
    </location>
</feature>
<keyword evidence="2" id="KW-0677">Repeat</keyword>
<feature type="region of interest" description="Disordered" evidence="4">
    <location>
        <begin position="484"/>
        <end position="506"/>
    </location>
</feature>
<feature type="domain" description="Bacterial Ig" evidence="5">
    <location>
        <begin position="2628"/>
        <end position="2709"/>
    </location>
</feature>
<feature type="domain" description="Bacterial Ig-like" evidence="6">
    <location>
        <begin position="3762"/>
        <end position="3854"/>
    </location>
</feature>
<dbReference type="SUPFAM" id="SSF50939">
    <property type="entry name" value="Sialidases"/>
    <property type="match status" value="1"/>
</dbReference>
<feature type="compositionally biased region" description="Polar residues" evidence="4">
    <location>
        <begin position="765"/>
        <end position="777"/>
    </location>
</feature>
<dbReference type="InterPro" id="IPR048051">
    <property type="entry name" value="BapA-like_prefix-like"/>
</dbReference>
<feature type="region of interest" description="Disordered" evidence="4">
    <location>
        <begin position="1862"/>
        <end position="1946"/>
    </location>
</feature>
<evidence type="ECO:0000256" key="4">
    <source>
        <dbReference type="SAM" id="MobiDB-lite"/>
    </source>
</evidence>
<dbReference type="Proteomes" id="UP000501063">
    <property type="component" value="Chromosome"/>
</dbReference>
<evidence type="ECO:0000256" key="3">
    <source>
        <dbReference type="ARBA" id="ARBA00023180"/>
    </source>
</evidence>
<feature type="region of interest" description="Disordered" evidence="4">
    <location>
        <begin position="945"/>
        <end position="1077"/>
    </location>
</feature>
<evidence type="ECO:0000256" key="2">
    <source>
        <dbReference type="ARBA" id="ARBA00022737"/>
    </source>
</evidence>
<feature type="region of interest" description="Disordered" evidence="4">
    <location>
        <begin position="3091"/>
        <end position="3123"/>
    </location>
</feature>
<feature type="domain" description="Bacterial Ig" evidence="5">
    <location>
        <begin position="1431"/>
        <end position="1513"/>
    </location>
</feature>
<feature type="compositionally biased region" description="Polar residues" evidence="4">
    <location>
        <begin position="2396"/>
        <end position="2411"/>
    </location>
</feature>
<feature type="compositionally biased region" description="Low complexity" evidence="4">
    <location>
        <begin position="781"/>
        <end position="794"/>
    </location>
</feature>
<feature type="compositionally biased region" description="Polar residues" evidence="4">
    <location>
        <begin position="1712"/>
        <end position="1727"/>
    </location>
</feature>
<feature type="region of interest" description="Disordered" evidence="4">
    <location>
        <begin position="280"/>
        <end position="314"/>
    </location>
</feature>
<feature type="compositionally biased region" description="Polar residues" evidence="4">
    <location>
        <begin position="711"/>
        <end position="727"/>
    </location>
</feature>
<feature type="compositionally biased region" description="Low complexity" evidence="4">
    <location>
        <begin position="1664"/>
        <end position="1679"/>
    </location>
</feature>
<dbReference type="Pfam" id="PF17936">
    <property type="entry name" value="Big_6"/>
    <property type="match status" value="41"/>
</dbReference>
<dbReference type="InterPro" id="IPR041498">
    <property type="entry name" value="Big_6"/>
</dbReference>
<feature type="compositionally biased region" description="Low complexity" evidence="4">
    <location>
        <begin position="2149"/>
        <end position="2162"/>
    </location>
</feature>
<dbReference type="InterPro" id="IPR044016">
    <property type="entry name" value="Big_13"/>
</dbReference>
<feature type="compositionally biased region" description="Polar residues" evidence="4">
    <location>
        <begin position="3253"/>
        <end position="3264"/>
    </location>
</feature>
<feature type="compositionally biased region" description="Polar residues" evidence="4">
    <location>
        <begin position="283"/>
        <end position="310"/>
    </location>
</feature>
<feature type="compositionally biased region" description="Polar residues" evidence="4">
    <location>
        <begin position="796"/>
        <end position="818"/>
    </location>
</feature>
<feature type="compositionally biased region" description="Low complexity" evidence="4">
    <location>
        <begin position="1152"/>
        <end position="1166"/>
    </location>
</feature>
<feature type="compositionally biased region" description="Polar residues" evidence="4">
    <location>
        <begin position="1883"/>
        <end position="1898"/>
    </location>
</feature>
<feature type="compositionally biased region" description="Polar residues" evidence="4">
    <location>
        <begin position="3101"/>
        <end position="3114"/>
    </location>
</feature>
<feature type="compositionally biased region" description="Low complexity" evidence="4">
    <location>
        <begin position="1807"/>
        <end position="1820"/>
    </location>
</feature>
<dbReference type="InterPro" id="IPR013519">
    <property type="entry name" value="Int_alpha_beta-p"/>
</dbReference>
<feature type="compositionally biased region" description="Polar residues" evidence="4">
    <location>
        <begin position="1791"/>
        <end position="1803"/>
    </location>
</feature>
<evidence type="ECO:0000259" key="6">
    <source>
        <dbReference type="Pfam" id="PF19077"/>
    </source>
</evidence>
<feature type="compositionally biased region" description="Low complexity" evidence="4">
    <location>
        <begin position="2349"/>
        <end position="2363"/>
    </location>
</feature>
<feature type="compositionally biased region" description="Polar residues" evidence="4">
    <location>
        <begin position="594"/>
        <end position="606"/>
    </location>
</feature>
<gene>
    <name evidence="8" type="ORF">G5B91_08445</name>
</gene>
<feature type="compositionally biased region" description="Polar residues" evidence="4">
    <location>
        <begin position="1396"/>
        <end position="1421"/>
    </location>
</feature>
<feature type="domain" description="Bacterial Ig" evidence="5">
    <location>
        <begin position="3480"/>
        <end position="3562"/>
    </location>
</feature>
<feature type="domain" description="Bacterial Ig" evidence="5">
    <location>
        <begin position="1858"/>
        <end position="1936"/>
    </location>
</feature>
<feature type="domain" description="Bacterial Ig" evidence="5">
    <location>
        <begin position="2371"/>
        <end position="2451"/>
    </location>
</feature>
<sequence>MAKTIVVIDKATHATTQVNQADLTLRAPSVVKLALSKEQVVSMTREGNALVIKTLDGETIVIHGFFGAPGQPNSDLLLDSGDGHYWVAEVNQEGSAFASYSEVDSVESLLVTEGGDQGALPWVLGGLALVAGGVAASSGGGGGGHHGGSGLKAPTADLQAGEAGGLVVSGSTSPGASVTVTFPDGSSTTVVADADGHYQASTSAPQTSGGVDIHVEDGKGNSSDAHVNYTDTTAPSAPSTEVITNADGSVTVSGSAEPGSTVTVTYPDGSTGSVVVGEDGGYSLTSPPDQPSGSLTASATDEAGNTSPGTQLPYVDVTPPAAPSIGVTENADGGLTISGSAEVGSIVTVTFPDGSVGNVMADGNGQYSITTHVPQASGEVSATATDVYGNTGEPGSLAYVDSTPPDAPLLDPLVTLDDGSVTVCGTAEPGCTVTVTFPDGSTGTTVADAAGAFSVTSARPQPNGDVSAAATDLDGNTGPAATDTFTDSTAPDAPVLGPIVTNEDGSVTVGGTAEPGSTVTVTYPDGSTGSVVVGEDGSFSITSPENQPTGEVSVNATDEAGNTGASVTENYSDTTAPEAPSVNVVANADGGLTVSGSAEPGTTVTVTYPDGSTGSATAGSDGSYEITTHVPQTSGEVAATATDAAGNTGDSTTQSYTDSTAPQAPVLDPIVTNDDGSITLGGSAEPGSTVTVTYPDGSTGSVVVGEDGRFSITSPENQPTGEVSVNATDEAGNTGASVSESYSDTTAPEAPSVTVTANADGGLTVSGSAEPGTTVTVTFPDGSTGSATAGSDGSYEITTHVPQTSGDVSATATDSAGNTGDSTTFSYIDSTAPQAPVLDPIVTNDDGSITLGGSAEPGSTVTVTYPDGSTGSVVVGEDGSWSITSPENQPTGEVSVNATDEAGNTGASVTESYADTTAPDAPSVNVVANADGGLTVSGSAEPGTTVTVTFPDGSSSTATAGSDGSYSVTTTVPQTSGDVSANATDAAGNTGDSTTQSYTDSTAPQAPVLDPIVTNDDGSITVGGSAEPGSTVTVTYPDGSTGSVVVGEDGSWSITSPENQPTGEVSVNATDEAGNTGASVTESYADTTAPDAPSVNVVANTDGGLTVSGSAEPGTTVTVTFPDGSTGSATAGSDGSYSVTTTVPQTTGDVSANATDAAGNTGDATTQSYTDSTAPQAPVLDPIVTNDDGSITLGGSAEPGSTVTVTYPDGSTGSVVVGEDGSFCITSPENQPTGEISVNATDEAGNTGASVTESYSDTTAPEAPSVNVVANTDGGLTVSGSAEPGTTVTVTFPDGSSSTATAGSDGSYEITTHVPQTSGEVTAAVTDAAGNTGDATTQSYTDSTAPQAPVLDPIVTNDDGSITLGGSAEPGSTVTVTYPDGTTGSVVAGEDGRFTLTSPAGQPSGDVTATATDQAGNTGPSATGEFADTTAPDAPSVTVSANADGGLTVTGSAEPGSTVTVTFPDGSTAIVPAGDNGEYSVTTHVPQTSGDVSATATDAAGNTGDSTTFTYTDNTAPQAPVLDPIVTNADGSITVGGSAEPGSTVTVTYPDGNTGSVVAGEDGSWSLTSPEGQPTGEVSVNATDEAGNTGPSASENFTDTTAPQAPSVNITANADGGLTVTGTAEAGSTVTVTFPDGTSGAATAGSDGSYSITTTVPQTSGDVSATATDAAGNTGDSTTFTYTDSTAPQAPVLDPIVTNDDGSITLGGSAEPGSTVTVTYPDGSTGSVLVGEDGRFTITSPENQPTGEISVNATDEAGNTGASVTENYSDTTAPEAPSVNVVANADGGLTVSGSAEPGTTVTVTYPDGSTGTATAGSDGSYSITTTVPQTSGDVSATATDAAGNTGDSTTFSYIDSTAPQAPVLDPIVTNDDGSVTLGGSAEPGSTVTVTYPDGSTGSVVVGEDGRFTITSPENQPTGEVSVNATDEAGNTGASVTESYSDTTAPEAPSVNVVANADGGLTVNGSAEPGTTVTVTYPDGSTGSATAGSDGSYEITTHVPQTSGEVAATATDAAGNTGDATTQSYTDSTAPQAPVLDPIVTNDDGSITLGGSAEPGSTVTVTYPDGSTGSVVVGEDGNFTITSSENQPTGEVSVNATDEAGNTGASVTESYSDTTAPEAPSVNVVANTDGGLTVSGSAEPGTTVTVTFPDGSSSTATAGSDGSYEITTHVPQTSGEVTAAATDAAGNTGDATTQSYTDSTAPQAPVLDPIVTNDDGSITLGGSAEPGSTVTVTYPDGTTGSVVAGEDGRFTLTSPAGQPSGDVTATATDQAGNTGPSATGEFADTTAPDAPSVTVSANADGGLTVTGSAEPGSTVTVTFPDGSTDTVTAGSDGSYSITTHVPQTSGEVSATATDTAGNTGDAATRTYTDSTAPQAPVLDPVATNDDGSITVGGSAEPGSTVTVTYPDGSTGSVVAGEDGSWSITSPDNQPSGEISVNATDEAGNTGDSATESYTDTTAPDAPSVNVVGNADGGLTVSGSAEPGTTVTVTFPDGSTDTVTAGSDGSYSITTNVPQTSGEVTASASDAAGNVGDNTTVGYIDSTAPQSPSVTVSANDDGGLTVSGSAEAGSTVTVTFPDGSTASVTAGSDGRYEITTHVPQTSGEVSASATDAAGNAGAPTVESYTDTQGPQAPSVNVTANADGGLTVAGSAEPGSSVSVTFPDGSTATATAGNDGSYSVTTTTAQTSGDVSASATDAAGNTGAAATVAYTDTGAPLAPSVNVTANADGGLTVTGTAEAGSTVTVTFPDGSTGTATAGTDGSYSVTTLVPQTSGDVSASATDAAGNTGAATVESYTDGTAPLAPELDPLVTNGDGSVTLTGSAEAGSTVTVTFPDGTTGSVVAGNDGAFSITSPAGQPTGDVTANATDAAGNTGPSATGEFADTTAPDAPSVNVSANADGGLTVSGIAEAGSTVTVTFPDGSSSTATAGSDGAYSVTTTVPQTTGEVSATATDGAGNTSGAVTVDYTDTGAPQSPNVNVSANADGGLTVTGTAEAGSTVTVTFPDGSTGTATAGSDGSYSVTTTVPQTTGEVSATATDAAGNTGDAATVDYTDTGAPLAPSVNVSANADGGLTVAGTAEAGSTVTVTFPDGSTGTATAGSDGSYSVTTTAPQTSGEVSATATDGAGNTGDAATVDYTDTGAPLAPSVNVVANADGGLTVAGTAEAGSTVTVTFPDGSTGTATAGSDGSYSITTHVPQTSGEVSAAATDAAGNAGASTVEPYTDNTAPLAPVLDPLVNNADGSVTVSGSAEAGSSVTVTYPDGTSGSVTAGPDGRFSLTSPVGQPSGEVSASASDAAGNAGPSTIAPFTDTTAPDAPSVNVVANADGGLTVAGTAEAGSTVTVTFPDGTSGTALAGTDGSYSVTTHIPQTSGEVSALATDAAGNDGSATTATYTDTSLPQAPVLDALVNNADGSVTVSGSAEAGSTVTVTYPDGTTGSAIAGSDGRFSVTSPVGQPSGEVSASATDLAGNAGPAATADFTDTTAPAAPSVNIAVNADGGLTVTGTAEVGSTVTVTFPSGTTGTATAGPDGSYSVTTHVPQSTGEVSAVATDAAGNTGASASADYADSTAPLAPSVLVNANADGTLVVSGSAEAGSQVTVTFPDGSQQTVTANAAGSYSATSAAAQGSGEVSAVATDAASNSSDSGSAHYALATVSGISEDNGLNSGDFITNDNTLVVSAAVDGQLNAGDKVQISIDGGQTWHDAIDQGNGTYVFDNSGSVMDDGDYLFMARVVGSEGNVSLAGGQAVQIDTQGPSASLTISFDDISDDNGYLGNDFVTNDNTLLFHGHLSQNLADDEGVEISLDGGQTWQRVEVNGTDWSFDNTGNVLGDAEYDVQVRVVDDAGNVGNSSSHTVVIDTDGPGADKTITLDAISDDNGAQGNDFITNDNTLVFSGKLGVALGDGEGVEISLDGGQTWQRAEVSGTDWRFDNTTNVIADGSYTVVVRVVDDAGNIGQSAQHDLSIDTLAPTFTSFVLDLDTASDNGSSTSDNKTSVMTPSFTGIVAGLSAADAAAAAAGKITVMLFDDKNGDGVYGEGDVIYAQDLALTVNGTGGTFNVTLPSMFDGSYNLKAVLVDEAGNHSQVGLLDNSADARLVIDVAGTPSVASSTQAADGLGLSMSSIGDFNGDGYEDFVVSAPHDIYGSTAAYQSDIYVLYGSANGLPSLKNIDNLTPDQGFRIKQTGVTGTGADVGIQGQLVTNLGDINGDGYDDFAITGTLNDRAYVIFGREGNTLSTLDLLSLENGATANGFVIKNNNTGGWPANNISGGDINGDGYADLIIGSADGNGGNGMYVVLYGHAGAAGSSAWSNLLLRNYVSDADPGGLYYATGATSSTLGSRVENQTNVRTTYAPDADSDLGSVIKVIGDVNGDGYADYIVTAPRGNGLNGSTITNSGTAYLIWGSADGLGNSYNLANLTPDQGVRLVGAEAGEWLGGATYDQGGAAQNAGQWYAEFSSIQNIGDINGDGIEDFAIGSPGWGDSASDTTAPGRVYVIYGKESGVAWGDINLGNLNGTDGFIISSSSNGTAIGGSKTTADGMLGYAVSSGGDVNGDGIDDFLIGMPGYDNGVTNRGAVYLVYGRADGSFDANTDLDALVAAGLAVKYTGANANDYAGTGLAMGDWNGDGIADYGYGVWQSDTGATNAGGYNIYSGSIALLTHSYTVGDDEIWAGTTSPGASAINNGVDIISGGQGNDIIHGIGTDTTGTTDTSVQHDVAMGGAGNDTIGLVGTTFTRVDGGLGIDTLKFEASGLQLDLTSYGTRVKGFEIFDLGSSQEGSGNNTLSLRLSDVLKQVDTTSVEVPNLMIKGDGTSTVDLAETVGSGGWEVSGSKTVNGVDYDIWHNASMGSNTNADLLIQHGINVV</sequence>
<feature type="region of interest" description="Disordered" evidence="4">
    <location>
        <begin position="851"/>
        <end position="870"/>
    </location>
</feature>
<accession>A0A6G6ITH5</accession>
<feature type="compositionally biased region" description="Low complexity" evidence="4">
    <location>
        <begin position="2917"/>
        <end position="2930"/>
    </location>
</feature>
<feature type="compositionally biased region" description="Polar residues" evidence="4">
    <location>
        <begin position="1107"/>
        <end position="1119"/>
    </location>
</feature>
<feature type="domain" description="Bacterial Ig" evidence="5">
    <location>
        <begin position="2968"/>
        <end position="3050"/>
    </location>
</feature>
<feature type="compositionally biased region" description="Low complexity" evidence="4">
    <location>
        <begin position="1123"/>
        <end position="1136"/>
    </location>
</feature>
<feature type="domain" description="Bacterial Ig" evidence="5">
    <location>
        <begin position="3138"/>
        <end position="3214"/>
    </location>
</feature>
<feature type="region of interest" description="Disordered" evidence="4">
    <location>
        <begin position="2080"/>
        <end position="2116"/>
    </location>
</feature>
<feature type="region of interest" description="Disordered" evidence="4">
    <location>
        <begin position="2342"/>
        <end position="2464"/>
    </location>
</feature>